<dbReference type="Gene3D" id="3.40.50.720">
    <property type="entry name" value="NAD(P)-binding Rossmann-like Domain"/>
    <property type="match status" value="1"/>
</dbReference>
<dbReference type="SUPFAM" id="SSF55347">
    <property type="entry name" value="Glyceraldehyde-3-phosphate dehydrogenase-like, C-terminal domain"/>
    <property type="match status" value="1"/>
</dbReference>
<name>A0A1H2K3M0_9ACTN</name>
<sequence length="322" mass="34188">MKVLVVGVGFMGAMHARAVHETRSVELCGVVDRSADAARAVGAQLGVPAFTDLEAAIRELAPDAAVVATPDSAHLHPVRVLIEAGVHVLVEKPLATSIDDAEAIADLAERHGTRLMTGHITRFMARYAGVVDAVRSGRLGRPVMITTSTWGPRSIGARVASTTSPLWHFAIHDIDLIQWIGRGEIDEVDGAQLLESPSGVATFTATGVLTNGMGFNLVTGWTLPDTAAPRWDLKVHCEDGMIQSTKSNDSVTEYSAEGVDEPDRTAWPVMYDRIEGALRLEVGHFLDALATGTPFLVSVDDAIAAVRGATALEKASVARRAS</sequence>
<dbReference type="STRING" id="419479.SAMN04488563_3389"/>
<evidence type="ECO:0000259" key="1">
    <source>
        <dbReference type="Pfam" id="PF01408"/>
    </source>
</evidence>
<keyword evidence="4" id="KW-1185">Reference proteome</keyword>
<proteinExistence type="predicted"/>
<dbReference type="InterPro" id="IPR036291">
    <property type="entry name" value="NAD(P)-bd_dom_sf"/>
</dbReference>
<gene>
    <name evidence="3" type="ORF">SAMN04488563_3389</name>
</gene>
<evidence type="ECO:0000313" key="4">
    <source>
        <dbReference type="Proteomes" id="UP000182977"/>
    </source>
</evidence>
<feature type="domain" description="GFO/IDH/MocA-like oxidoreductase" evidence="2">
    <location>
        <begin position="131"/>
        <end position="242"/>
    </location>
</feature>
<dbReference type="RefSeq" id="WP_046768103.1">
    <property type="nucleotide sequence ID" value="NZ_KQ061224.1"/>
</dbReference>
<dbReference type="PANTHER" id="PTHR43377:SF1">
    <property type="entry name" value="BILIVERDIN REDUCTASE A"/>
    <property type="match status" value="1"/>
</dbReference>
<dbReference type="GO" id="GO:0000166">
    <property type="term" value="F:nucleotide binding"/>
    <property type="evidence" value="ECO:0007669"/>
    <property type="project" value="InterPro"/>
</dbReference>
<protein>
    <submittedName>
        <fullName evidence="3">Predicted dehydrogenase</fullName>
    </submittedName>
</protein>
<dbReference type="InterPro" id="IPR000683">
    <property type="entry name" value="Gfo/Idh/MocA-like_OxRdtase_N"/>
</dbReference>
<reference evidence="4" key="1">
    <citation type="submission" date="2016-10" db="EMBL/GenBank/DDBJ databases">
        <authorList>
            <person name="Varghese N."/>
            <person name="Submissions S."/>
        </authorList>
    </citation>
    <scope>NUCLEOTIDE SEQUENCE [LARGE SCALE GENOMIC DNA]</scope>
    <source>
        <strain evidence="4">DSM 45079</strain>
    </source>
</reference>
<dbReference type="Pfam" id="PF22725">
    <property type="entry name" value="GFO_IDH_MocA_C3"/>
    <property type="match status" value="1"/>
</dbReference>
<dbReference type="InterPro" id="IPR051450">
    <property type="entry name" value="Gfo/Idh/MocA_Oxidoreductases"/>
</dbReference>
<dbReference type="PANTHER" id="PTHR43377">
    <property type="entry name" value="BILIVERDIN REDUCTASE A"/>
    <property type="match status" value="1"/>
</dbReference>
<dbReference type="Proteomes" id="UP000182977">
    <property type="component" value="Chromosome I"/>
</dbReference>
<dbReference type="Gene3D" id="3.30.360.10">
    <property type="entry name" value="Dihydrodipicolinate Reductase, domain 2"/>
    <property type="match status" value="1"/>
</dbReference>
<dbReference type="EMBL" id="LT629791">
    <property type="protein sequence ID" value="SDU63299.1"/>
    <property type="molecule type" value="Genomic_DNA"/>
</dbReference>
<accession>A0A1H2K3M0</accession>
<dbReference type="SUPFAM" id="SSF51735">
    <property type="entry name" value="NAD(P)-binding Rossmann-fold domains"/>
    <property type="match status" value="1"/>
</dbReference>
<dbReference type="Pfam" id="PF01408">
    <property type="entry name" value="GFO_IDH_MocA"/>
    <property type="match status" value="1"/>
</dbReference>
<dbReference type="AlphaFoldDB" id="A0A1H2K3M0"/>
<dbReference type="OrthoDB" id="9815825at2"/>
<organism evidence="3 4">
    <name type="scientific">Jiangella alkaliphila</name>
    <dbReference type="NCBI Taxonomy" id="419479"/>
    <lineage>
        <taxon>Bacteria</taxon>
        <taxon>Bacillati</taxon>
        <taxon>Actinomycetota</taxon>
        <taxon>Actinomycetes</taxon>
        <taxon>Jiangellales</taxon>
        <taxon>Jiangellaceae</taxon>
        <taxon>Jiangella</taxon>
    </lineage>
</organism>
<evidence type="ECO:0000259" key="2">
    <source>
        <dbReference type="Pfam" id="PF22725"/>
    </source>
</evidence>
<dbReference type="InterPro" id="IPR055170">
    <property type="entry name" value="GFO_IDH_MocA-like_dom"/>
</dbReference>
<evidence type="ECO:0000313" key="3">
    <source>
        <dbReference type="EMBL" id="SDU63299.1"/>
    </source>
</evidence>
<feature type="domain" description="Gfo/Idh/MocA-like oxidoreductase N-terminal" evidence="1">
    <location>
        <begin position="1"/>
        <end position="119"/>
    </location>
</feature>